<dbReference type="AlphaFoldDB" id="A0A1Q6FCZ7"/>
<accession>A0A1Q6FCZ7</accession>
<evidence type="ECO:0000313" key="3">
    <source>
        <dbReference type="Proteomes" id="UP000187417"/>
    </source>
</evidence>
<keyword evidence="1" id="KW-1133">Transmembrane helix</keyword>
<dbReference type="STRING" id="28117.BHV66_00870"/>
<sequence length="203" mass="21858">MYLRLSKAVSVVLHPFLVPLYMVLLLLLAGTVYSLYPLKVKIYLIWVTLLFTTIIPILVIALLKSYRKIGDADLSDRKERFIPLLAMIACYTLCAVAIARIPSAQMLSRFMFAGACCVAVCLFVSFYWKISLHMTALGAAVAFIVLINIASGGGLFAAFIAALLAAGALGSARLKLGYHTLSQVAAGFATGFIVAAGVGLFNW</sequence>
<comment type="caution">
    <text evidence="2">The sequence shown here is derived from an EMBL/GenBank/DDBJ whole genome shotgun (WGS) entry which is preliminary data.</text>
</comment>
<keyword evidence="1" id="KW-0472">Membrane</keyword>
<feature type="transmembrane region" description="Helical" evidence="1">
    <location>
        <begin position="42"/>
        <end position="63"/>
    </location>
</feature>
<keyword evidence="1" id="KW-0812">Transmembrane</keyword>
<evidence type="ECO:0000313" key="2">
    <source>
        <dbReference type="EMBL" id="OKY96652.1"/>
    </source>
</evidence>
<gene>
    <name evidence="2" type="ORF">BHV66_00870</name>
</gene>
<dbReference type="EMBL" id="MNQH01000001">
    <property type="protein sequence ID" value="OKY96652.1"/>
    <property type="molecule type" value="Genomic_DNA"/>
</dbReference>
<feature type="transmembrane region" description="Helical" evidence="1">
    <location>
        <begin position="12"/>
        <end position="36"/>
    </location>
</feature>
<organism evidence="2 3">
    <name type="scientific">Alistipes putredinis</name>
    <dbReference type="NCBI Taxonomy" id="28117"/>
    <lineage>
        <taxon>Bacteria</taxon>
        <taxon>Pseudomonadati</taxon>
        <taxon>Bacteroidota</taxon>
        <taxon>Bacteroidia</taxon>
        <taxon>Bacteroidales</taxon>
        <taxon>Rikenellaceae</taxon>
        <taxon>Alistipes</taxon>
    </lineage>
</organism>
<evidence type="ECO:0000256" key="1">
    <source>
        <dbReference type="SAM" id="Phobius"/>
    </source>
</evidence>
<protein>
    <recommendedName>
        <fullName evidence="4">Phosphatidic acid phosphatase type 2/haloperoxidase domain-containing protein</fullName>
    </recommendedName>
</protein>
<name>A0A1Q6FCZ7_9BACT</name>
<feature type="transmembrane region" description="Helical" evidence="1">
    <location>
        <begin position="140"/>
        <end position="169"/>
    </location>
</feature>
<dbReference type="RefSeq" id="WP_278338888.1">
    <property type="nucleotide sequence ID" value="NZ_CAUDCG010000001.1"/>
</dbReference>
<evidence type="ECO:0008006" key="4">
    <source>
        <dbReference type="Google" id="ProtNLM"/>
    </source>
</evidence>
<feature type="transmembrane region" description="Helical" evidence="1">
    <location>
        <begin position="181"/>
        <end position="201"/>
    </location>
</feature>
<reference evidence="2 3" key="1">
    <citation type="journal article" date="2016" name="Nat. Biotechnol.">
        <title>Measurement of bacterial replication rates in microbial communities.</title>
        <authorList>
            <person name="Brown C.T."/>
            <person name="Olm M.R."/>
            <person name="Thomas B.C."/>
            <person name="Banfield J.F."/>
        </authorList>
    </citation>
    <scope>NUCLEOTIDE SEQUENCE [LARGE SCALE GENOMIC DNA]</scope>
    <source>
        <strain evidence="2">CAG:67_53_122</strain>
    </source>
</reference>
<dbReference type="Proteomes" id="UP000187417">
    <property type="component" value="Unassembled WGS sequence"/>
</dbReference>
<proteinExistence type="predicted"/>
<feature type="transmembrane region" description="Helical" evidence="1">
    <location>
        <begin position="107"/>
        <end position="128"/>
    </location>
</feature>
<feature type="transmembrane region" description="Helical" evidence="1">
    <location>
        <begin position="84"/>
        <end position="101"/>
    </location>
</feature>